<dbReference type="SUPFAM" id="SSF161098">
    <property type="entry name" value="MetI-like"/>
    <property type="match status" value="1"/>
</dbReference>
<dbReference type="PANTHER" id="PTHR43744:SF12">
    <property type="entry name" value="ABC TRANSPORTER PERMEASE PROTEIN MG189-RELATED"/>
    <property type="match status" value="1"/>
</dbReference>
<feature type="transmembrane region" description="Helical" evidence="7">
    <location>
        <begin position="21"/>
        <end position="44"/>
    </location>
</feature>
<dbReference type="InterPro" id="IPR035906">
    <property type="entry name" value="MetI-like_sf"/>
</dbReference>
<keyword evidence="3" id="KW-1003">Cell membrane</keyword>
<dbReference type="Pfam" id="PF00528">
    <property type="entry name" value="BPD_transp_1"/>
    <property type="match status" value="1"/>
</dbReference>
<dbReference type="GO" id="GO:0055085">
    <property type="term" value="P:transmembrane transport"/>
    <property type="evidence" value="ECO:0007669"/>
    <property type="project" value="InterPro"/>
</dbReference>
<name>A0A9D1H0R4_9ACTN</name>
<sequence>TVDGAGFLRTFLQVMLPMAGPVTATVTLMTFMATWNAFFLPLVFTFSRPDLRTLSVGMLAFVGENSTDWSGMAAAAVISLLPVVILFIVLQRYFVEGIAGAVKA</sequence>
<keyword evidence="5 7" id="KW-1133">Transmembrane helix</keyword>
<comment type="caution">
    <text evidence="9">The sequence shown here is derived from an EMBL/GenBank/DDBJ whole genome shotgun (WGS) entry which is preliminary data.</text>
</comment>
<feature type="domain" description="ABC transmembrane type-1" evidence="8">
    <location>
        <begin position="1"/>
        <end position="90"/>
    </location>
</feature>
<evidence type="ECO:0000259" key="8">
    <source>
        <dbReference type="PROSITE" id="PS50928"/>
    </source>
</evidence>
<dbReference type="AlphaFoldDB" id="A0A9D1H0R4"/>
<reference evidence="9" key="2">
    <citation type="journal article" date="2021" name="PeerJ">
        <title>Extensive microbial diversity within the chicken gut microbiome revealed by metagenomics and culture.</title>
        <authorList>
            <person name="Gilroy R."/>
            <person name="Ravi A."/>
            <person name="Getino M."/>
            <person name="Pursley I."/>
            <person name="Horton D.L."/>
            <person name="Alikhan N.F."/>
            <person name="Baker D."/>
            <person name="Gharbi K."/>
            <person name="Hall N."/>
            <person name="Watson M."/>
            <person name="Adriaenssens E.M."/>
            <person name="Foster-Nyarko E."/>
            <person name="Jarju S."/>
            <person name="Secka A."/>
            <person name="Antonio M."/>
            <person name="Oren A."/>
            <person name="Chaudhuri R.R."/>
            <person name="La Ragione R."/>
            <person name="Hildebrand F."/>
            <person name="Pallen M.J."/>
        </authorList>
    </citation>
    <scope>NUCLEOTIDE SEQUENCE</scope>
    <source>
        <strain evidence="9">ChiGjej1B1-24693</strain>
    </source>
</reference>
<dbReference type="Proteomes" id="UP000886842">
    <property type="component" value="Unassembled WGS sequence"/>
</dbReference>
<keyword evidence="2 7" id="KW-0813">Transport</keyword>
<protein>
    <submittedName>
        <fullName evidence="9">Carbohydrate ABC transporter permease</fullName>
    </submittedName>
</protein>
<dbReference type="GO" id="GO:0005886">
    <property type="term" value="C:plasma membrane"/>
    <property type="evidence" value="ECO:0007669"/>
    <property type="project" value="UniProtKB-SubCell"/>
</dbReference>
<reference evidence="9" key="1">
    <citation type="submission" date="2020-10" db="EMBL/GenBank/DDBJ databases">
        <authorList>
            <person name="Gilroy R."/>
        </authorList>
    </citation>
    <scope>NUCLEOTIDE SEQUENCE</scope>
    <source>
        <strain evidence="9">ChiGjej1B1-24693</strain>
    </source>
</reference>
<dbReference type="PROSITE" id="PS50928">
    <property type="entry name" value="ABC_TM1"/>
    <property type="match status" value="1"/>
</dbReference>
<feature type="transmembrane region" description="Helical" evidence="7">
    <location>
        <begin position="69"/>
        <end position="90"/>
    </location>
</feature>
<gene>
    <name evidence="9" type="ORF">IAA98_15010</name>
</gene>
<evidence type="ECO:0000313" key="10">
    <source>
        <dbReference type="Proteomes" id="UP000886842"/>
    </source>
</evidence>
<keyword evidence="4 7" id="KW-0812">Transmembrane</keyword>
<evidence type="ECO:0000256" key="5">
    <source>
        <dbReference type="ARBA" id="ARBA00022989"/>
    </source>
</evidence>
<comment type="subcellular location">
    <subcellularLocation>
        <location evidence="1 7">Cell membrane</location>
        <topology evidence="1 7">Multi-pass membrane protein</topology>
    </subcellularLocation>
</comment>
<proteinExistence type="inferred from homology"/>
<organism evidence="9 10">
    <name type="scientific">Candidatus Avipropionibacterium avicola</name>
    <dbReference type="NCBI Taxonomy" id="2840701"/>
    <lineage>
        <taxon>Bacteria</taxon>
        <taxon>Bacillati</taxon>
        <taxon>Actinomycetota</taxon>
        <taxon>Actinomycetes</taxon>
        <taxon>Propionibacteriales</taxon>
        <taxon>Propionibacteriaceae</taxon>
        <taxon>Propionibacteriaceae incertae sedis</taxon>
        <taxon>Candidatus Avipropionibacterium</taxon>
    </lineage>
</organism>
<evidence type="ECO:0000256" key="3">
    <source>
        <dbReference type="ARBA" id="ARBA00022475"/>
    </source>
</evidence>
<evidence type="ECO:0000256" key="6">
    <source>
        <dbReference type="ARBA" id="ARBA00023136"/>
    </source>
</evidence>
<dbReference type="InterPro" id="IPR000515">
    <property type="entry name" value="MetI-like"/>
</dbReference>
<dbReference type="PANTHER" id="PTHR43744">
    <property type="entry name" value="ABC TRANSPORTER PERMEASE PROTEIN MG189-RELATED-RELATED"/>
    <property type="match status" value="1"/>
</dbReference>
<evidence type="ECO:0000313" key="9">
    <source>
        <dbReference type="EMBL" id="HIT76887.1"/>
    </source>
</evidence>
<evidence type="ECO:0000256" key="4">
    <source>
        <dbReference type="ARBA" id="ARBA00022692"/>
    </source>
</evidence>
<comment type="similarity">
    <text evidence="7">Belongs to the binding-protein-dependent transport system permease family.</text>
</comment>
<keyword evidence="6 7" id="KW-0472">Membrane</keyword>
<dbReference type="Gene3D" id="1.10.3720.10">
    <property type="entry name" value="MetI-like"/>
    <property type="match status" value="1"/>
</dbReference>
<dbReference type="EMBL" id="DVLP01000434">
    <property type="protein sequence ID" value="HIT76887.1"/>
    <property type="molecule type" value="Genomic_DNA"/>
</dbReference>
<evidence type="ECO:0000256" key="7">
    <source>
        <dbReference type="RuleBase" id="RU363032"/>
    </source>
</evidence>
<evidence type="ECO:0000256" key="2">
    <source>
        <dbReference type="ARBA" id="ARBA00022448"/>
    </source>
</evidence>
<accession>A0A9D1H0R4</accession>
<feature type="non-terminal residue" evidence="9">
    <location>
        <position position="1"/>
    </location>
</feature>
<evidence type="ECO:0000256" key="1">
    <source>
        <dbReference type="ARBA" id="ARBA00004651"/>
    </source>
</evidence>